<dbReference type="EMBL" id="BRYB01001536">
    <property type="protein sequence ID" value="GMI28015.1"/>
    <property type="molecule type" value="Genomic_DNA"/>
</dbReference>
<evidence type="ECO:0000256" key="5">
    <source>
        <dbReference type="ARBA" id="ARBA00022989"/>
    </source>
</evidence>
<dbReference type="Gene3D" id="3.20.20.190">
    <property type="entry name" value="Phosphatidylinositol (PI) phosphodiesterase"/>
    <property type="match status" value="1"/>
</dbReference>
<evidence type="ECO:0000256" key="6">
    <source>
        <dbReference type="ARBA" id="ARBA00023098"/>
    </source>
</evidence>
<evidence type="ECO:0000256" key="1">
    <source>
        <dbReference type="ARBA" id="ARBA00004370"/>
    </source>
</evidence>
<organism evidence="10 11">
    <name type="scientific">Tetraparma gracilis</name>
    <dbReference type="NCBI Taxonomy" id="2962635"/>
    <lineage>
        <taxon>Eukaryota</taxon>
        <taxon>Sar</taxon>
        <taxon>Stramenopiles</taxon>
        <taxon>Ochrophyta</taxon>
        <taxon>Bolidophyceae</taxon>
        <taxon>Parmales</taxon>
        <taxon>Triparmaceae</taxon>
        <taxon>Tetraparma</taxon>
    </lineage>
</organism>
<feature type="compositionally biased region" description="Basic and acidic residues" evidence="8">
    <location>
        <begin position="206"/>
        <end position="217"/>
    </location>
</feature>
<comment type="similarity">
    <text evidence="2">Belongs to the glycerophosphoryl diester phosphodiesterase family.</text>
</comment>
<proteinExistence type="inferred from homology"/>
<gene>
    <name evidence="10" type="ORF">TeGR_g8810</name>
</gene>
<keyword evidence="6" id="KW-0443">Lipid metabolism</keyword>
<accession>A0ABQ6MLC9</accession>
<feature type="domain" description="GP-PDE" evidence="9">
    <location>
        <begin position="264"/>
        <end position="546"/>
    </location>
</feature>
<comment type="subcellular location">
    <subcellularLocation>
        <location evidence="1">Membrane</location>
    </subcellularLocation>
</comment>
<dbReference type="InterPro" id="IPR030395">
    <property type="entry name" value="GP_PDE_dom"/>
</dbReference>
<keyword evidence="5" id="KW-1133">Transmembrane helix</keyword>
<evidence type="ECO:0000256" key="2">
    <source>
        <dbReference type="ARBA" id="ARBA00007277"/>
    </source>
</evidence>
<reference evidence="10 11" key="1">
    <citation type="journal article" date="2023" name="Commun. Biol.">
        <title>Genome analysis of Parmales, the sister group of diatoms, reveals the evolutionary specialization of diatoms from phago-mixotrophs to photoautotrophs.</title>
        <authorList>
            <person name="Ban H."/>
            <person name="Sato S."/>
            <person name="Yoshikawa S."/>
            <person name="Yamada K."/>
            <person name="Nakamura Y."/>
            <person name="Ichinomiya M."/>
            <person name="Sato N."/>
            <person name="Blanc-Mathieu R."/>
            <person name="Endo H."/>
            <person name="Kuwata A."/>
            <person name="Ogata H."/>
        </authorList>
    </citation>
    <scope>NUCLEOTIDE SEQUENCE [LARGE SCALE GENOMIC DNA]</scope>
</reference>
<name>A0ABQ6MLC9_9STRA</name>
<dbReference type="PANTHER" id="PTHR42758:SF2">
    <property type="entry name" value="PHOSPHATIDYLGLYCEROL PHOSPHOLIPASE C"/>
    <property type="match status" value="1"/>
</dbReference>
<evidence type="ECO:0000313" key="11">
    <source>
        <dbReference type="Proteomes" id="UP001165060"/>
    </source>
</evidence>
<evidence type="ECO:0000256" key="3">
    <source>
        <dbReference type="ARBA" id="ARBA00022692"/>
    </source>
</evidence>
<dbReference type="InterPro" id="IPR017946">
    <property type="entry name" value="PLC-like_Pdiesterase_TIM-brl"/>
</dbReference>
<evidence type="ECO:0000313" key="10">
    <source>
        <dbReference type="EMBL" id="GMI28015.1"/>
    </source>
</evidence>
<dbReference type="Pfam" id="PF03009">
    <property type="entry name" value="GDPD"/>
    <property type="match status" value="1"/>
</dbReference>
<feature type="region of interest" description="Disordered" evidence="8">
    <location>
        <begin position="203"/>
        <end position="243"/>
    </location>
</feature>
<dbReference type="Proteomes" id="UP001165060">
    <property type="component" value="Unassembled WGS sequence"/>
</dbReference>
<comment type="caution">
    <text evidence="10">The sequence shown here is derived from an EMBL/GenBank/DDBJ whole genome shotgun (WGS) entry which is preliminary data.</text>
</comment>
<evidence type="ECO:0000256" key="4">
    <source>
        <dbReference type="ARBA" id="ARBA00022801"/>
    </source>
</evidence>
<keyword evidence="4" id="KW-0378">Hydrolase</keyword>
<protein>
    <recommendedName>
        <fullName evidence="9">GP-PDE domain-containing protein</fullName>
    </recommendedName>
</protein>
<dbReference type="InterPro" id="IPR052271">
    <property type="entry name" value="GDPD-Related"/>
</dbReference>
<keyword evidence="3" id="KW-0812">Transmembrane</keyword>
<dbReference type="SUPFAM" id="SSF51695">
    <property type="entry name" value="PLC-like phosphodiesterases"/>
    <property type="match status" value="1"/>
</dbReference>
<keyword evidence="7" id="KW-0472">Membrane</keyword>
<evidence type="ECO:0000256" key="8">
    <source>
        <dbReference type="SAM" id="MobiDB-lite"/>
    </source>
</evidence>
<evidence type="ECO:0000259" key="9">
    <source>
        <dbReference type="PROSITE" id="PS51704"/>
    </source>
</evidence>
<keyword evidence="11" id="KW-1185">Reference proteome</keyword>
<sequence length="566" mass="61781">MVKFARHNAATSARLPSSFYLVPYTSLKRLAESSSRRLSSASNLYPFERGNLARRGAQEFMHEWRACNDSHRSWLEAELGDLFAAVVSALLARGEGFRGAALADLLKQFVASSPPLPPPPAPGKPQALTASAVLRRLKNVELACLENVESLRKAVKKFDKMNPEQPAGPALLPELCFTALTHGRDAVKPAVRAVERQVAESALKVGGRERSERKDVGDLPPVIESSPTDEESSSTDATQHERRREEMAFLKGACAALEKSGVLEKLVMHRGFHSVDDRSSRPIENSLSSFEASFTNGFKLAECDVALTVDGHVVLCHDASFSRLALCAAGDGVTAKNVSEMTLRELMGLQLRTGTRPPLLSDVLESTSRIGEGAKMVVEIKPGNSEMSRALCELFKERPDLISSVAVIMSFDLFIMHQLAKRLDALVLEGGRPALLLLTVNEEDSKLEENADCSFLSVTSPLPDIRSWLVKEDSKLDGVYIQYEPSMVAADNDVARKTLQALASDWTLGVWGTKFQPDNLATSSHLLGAGVEWVNTDLPRTFLEGELGVAALRRGAGREDDDDDFL</sequence>
<evidence type="ECO:0000256" key="7">
    <source>
        <dbReference type="ARBA" id="ARBA00023136"/>
    </source>
</evidence>
<dbReference type="PANTHER" id="PTHR42758">
    <property type="entry name" value="PHOSPHATIDYLGLYCEROL PHOSPHOLIPASE C"/>
    <property type="match status" value="1"/>
</dbReference>
<dbReference type="PROSITE" id="PS51704">
    <property type="entry name" value="GP_PDE"/>
    <property type="match status" value="1"/>
</dbReference>